<dbReference type="RefSeq" id="XP_064710206.1">
    <property type="nucleotide sequence ID" value="XM_064851203.1"/>
</dbReference>
<dbReference type="PANTHER" id="PTHR47469:SF2">
    <property type="entry name" value="OS06G0597600 PROTEIN"/>
    <property type="match status" value="1"/>
</dbReference>
<dbReference type="SUPFAM" id="SSF51905">
    <property type="entry name" value="FAD/NAD(P)-binding domain"/>
    <property type="match status" value="1"/>
</dbReference>
<evidence type="ECO:0000313" key="2">
    <source>
        <dbReference type="EMBL" id="KAK5061109.1"/>
    </source>
</evidence>
<dbReference type="InterPro" id="IPR053212">
    <property type="entry name" value="DHP_3-monooxygenase"/>
</dbReference>
<proteinExistence type="predicted"/>
<dbReference type="Gene3D" id="3.30.9.60">
    <property type="match status" value="1"/>
</dbReference>
<evidence type="ECO:0000259" key="1">
    <source>
        <dbReference type="Pfam" id="PF22607"/>
    </source>
</evidence>
<accession>A0AAV9NNA4</accession>
<dbReference type="EMBL" id="JAVRRD010000003">
    <property type="protein sequence ID" value="KAK5061109.1"/>
    <property type="molecule type" value="Genomic_DNA"/>
</dbReference>
<reference evidence="2 3" key="1">
    <citation type="submission" date="2023-08" db="EMBL/GenBank/DDBJ databases">
        <title>Black Yeasts Isolated from many extreme environments.</title>
        <authorList>
            <person name="Coleine C."/>
            <person name="Stajich J.E."/>
            <person name="Selbmann L."/>
        </authorList>
    </citation>
    <scope>NUCLEOTIDE SEQUENCE [LARGE SCALE GENOMIC DNA]</scope>
    <source>
        <strain evidence="2 3">CCFEE 5792</strain>
    </source>
</reference>
<keyword evidence="3" id="KW-1185">Reference proteome</keyword>
<dbReference type="InterPro" id="IPR054707">
    <property type="entry name" value="DhpH_subs-bd"/>
</dbReference>
<sequence length="440" mass="49140">MSSTSKSLDIAIIGGSLGGLFAATPLLRMPQKHRVTILERSGTPLLHDQGAGVVAGGNVQKWVEQFDVFGKEAKVTSKARTYLNREGETVEKEEFTQWMTSWDLLYHLGRANFDGQLSEHVASQWAQMKDSPEGERVRDAWGRAKYEYGRSVESLKVVNDKVEVTWRDTREGSPNKGEQGTLIVDFVVCADGPSSGMRKMLLRDHAAQRKYAGYVAFRGTVLETELETAAQDVFVEKFTFFHTQGTQILGYAIPGANGSVEPGKRLVNWVWYWNFPEDSEEFKEVLTDSKGNRHRYTLPTGGYIGEEVWRRQKQRAEEVLPPQFAELVKKTKKPFVQAITDVTAPEQGAPVGRLLEGKAALLGDALAGFRPHTAASTSQAAFDALMLERAFAGEITWSQYEDNVLQYANTWQRKGVMLGTCSQFEKISTHSTPLSMMARD</sequence>
<dbReference type="AlphaFoldDB" id="A0AAV9NNA4"/>
<evidence type="ECO:0000313" key="3">
    <source>
        <dbReference type="Proteomes" id="UP001358417"/>
    </source>
</evidence>
<feature type="domain" description="2,6-dihydroxypyridine 3-monooxygenase substrate binding" evidence="1">
    <location>
        <begin position="211"/>
        <end position="341"/>
    </location>
</feature>
<dbReference type="Gene3D" id="3.50.50.60">
    <property type="entry name" value="FAD/NAD(P)-binding domain"/>
    <property type="match status" value="2"/>
</dbReference>
<dbReference type="SUPFAM" id="SSF54373">
    <property type="entry name" value="FAD-linked reductases, C-terminal domain"/>
    <property type="match status" value="1"/>
</dbReference>
<dbReference type="Pfam" id="PF22607">
    <property type="entry name" value="FAD_binding-like"/>
    <property type="match status" value="1"/>
</dbReference>
<comment type="caution">
    <text evidence="2">The sequence shown here is derived from an EMBL/GenBank/DDBJ whole genome shotgun (WGS) entry which is preliminary data.</text>
</comment>
<organism evidence="2 3">
    <name type="scientific">Exophiala bonariae</name>
    <dbReference type="NCBI Taxonomy" id="1690606"/>
    <lineage>
        <taxon>Eukaryota</taxon>
        <taxon>Fungi</taxon>
        <taxon>Dikarya</taxon>
        <taxon>Ascomycota</taxon>
        <taxon>Pezizomycotina</taxon>
        <taxon>Eurotiomycetes</taxon>
        <taxon>Chaetothyriomycetidae</taxon>
        <taxon>Chaetothyriales</taxon>
        <taxon>Herpotrichiellaceae</taxon>
        <taxon>Exophiala</taxon>
    </lineage>
</organism>
<gene>
    <name evidence="2" type="ORF">LTR84_007651</name>
</gene>
<dbReference type="Proteomes" id="UP001358417">
    <property type="component" value="Unassembled WGS sequence"/>
</dbReference>
<protein>
    <recommendedName>
        <fullName evidence="1">2,6-dihydroxypyridine 3-monooxygenase substrate binding domain-containing protein</fullName>
    </recommendedName>
</protein>
<dbReference type="InterPro" id="IPR036188">
    <property type="entry name" value="FAD/NAD-bd_sf"/>
</dbReference>
<name>A0AAV9NNA4_9EURO</name>
<dbReference type="GeneID" id="89975816"/>
<dbReference type="PANTHER" id="PTHR47469">
    <property type="entry name" value="MONOOXYGENASE-LIKE"/>
    <property type="match status" value="1"/>
</dbReference>